<reference evidence="3 4" key="1">
    <citation type="journal article" date="2019" name="Int. J. Syst. Evol. Microbiol.">
        <title>The Global Catalogue of Microorganisms (GCM) 10K type strain sequencing project: providing services to taxonomists for standard genome sequencing and annotation.</title>
        <authorList>
            <consortium name="The Broad Institute Genomics Platform"/>
            <consortium name="The Broad Institute Genome Sequencing Center for Infectious Disease"/>
            <person name="Wu L."/>
            <person name="Ma J."/>
        </authorList>
    </citation>
    <scope>NUCLEOTIDE SEQUENCE [LARGE SCALE GENOMIC DNA]</scope>
    <source>
        <strain evidence="3 4">JCM 15910</strain>
    </source>
</reference>
<feature type="domain" description="T6SS Transcription factor RovC-like DNA binding" evidence="1">
    <location>
        <begin position="158"/>
        <end position="241"/>
    </location>
</feature>
<protein>
    <recommendedName>
        <fullName evidence="5">DUF2285 domain-containing protein</fullName>
    </recommendedName>
</protein>
<feature type="domain" description="Transcriptional regulator-like" evidence="2">
    <location>
        <begin position="9"/>
        <end position="47"/>
    </location>
</feature>
<evidence type="ECO:0000259" key="2">
    <source>
        <dbReference type="Pfam" id="PF20109"/>
    </source>
</evidence>
<evidence type="ECO:0000313" key="3">
    <source>
        <dbReference type="EMBL" id="GAA0863831.1"/>
    </source>
</evidence>
<comment type="caution">
    <text evidence="3">The sequence shown here is derived from an EMBL/GenBank/DDBJ whole genome shotgun (WGS) entry which is preliminary data.</text>
</comment>
<proteinExistence type="predicted"/>
<dbReference type="Proteomes" id="UP001500738">
    <property type="component" value="Unassembled WGS sequence"/>
</dbReference>
<gene>
    <name evidence="3" type="ORF">GCM10009115_15870</name>
</gene>
<accession>A0ABN1M3I7</accession>
<dbReference type="Pfam" id="PF10074">
    <property type="entry name" value="RovC_DNA-bd"/>
    <property type="match status" value="1"/>
</dbReference>
<organism evidence="3 4">
    <name type="scientific">Sphingopyxis soli</name>
    <dbReference type="NCBI Taxonomy" id="592051"/>
    <lineage>
        <taxon>Bacteria</taxon>
        <taxon>Pseudomonadati</taxon>
        <taxon>Pseudomonadota</taxon>
        <taxon>Alphaproteobacteria</taxon>
        <taxon>Sphingomonadales</taxon>
        <taxon>Sphingomonadaceae</taxon>
        <taxon>Sphingopyxis</taxon>
    </lineage>
</organism>
<evidence type="ECO:0008006" key="5">
    <source>
        <dbReference type="Google" id="ProtNLM"/>
    </source>
</evidence>
<name>A0ABN1M3I7_9SPHN</name>
<sequence length="253" mass="28523">MNSGPPAADWQVASEYSALMLCDRRAFAWEWLRRTPRYRRLWAARDRLPIDAPIRVGLLAWIDPAISAPEARPIWSPDVDPKVLQTRAGRRAPGPGDNFDVLALADYVSISVDQANREHWLISDGRWLIRLMHHDGTLLGRSTLLVHEIEGVDSAAPKIAALQQFLALTARGEMPASLRPRESRAARWILELRTADALAAGASQKRIAEVLFGESVTARRWRIESASYRSRVQRLVKAAQQYLADPFSGPWFR</sequence>
<dbReference type="EMBL" id="BAAAFE010000007">
    <property type="protein sequence ID" value="GAA0863831.1"/>
    <property type="molecule type" value="Genomic_DNA"/>
</dbReference>
<dbReference type="Pfam" id="PF20109">
    <property type="entry name" value="Trans_reg_dom"/>
    <property type="match status" value="1"/>
</dbReference>
<dbReference type="InterPro" id="IPR045465">
    <property type="entry name" value="Trans_reg_dom"/>
</dbReference>
<evidence type="ECO:0000259" key="1">
    <source>
        <dbReference type="Pfam" id="PF10074"/>
    </source>
</evidence>
<dbReference type="RefSeq" id="WP_062769479.1">
    <property type="nucleotide sequence ID" value="NZ_BAAAFE010000007.1"/>
</dbReference>
<dbReference type="InterPro" id="IPR018754">
    <property type="entry name" value="RovC-like_DNA-bd"/>
</dbReference>
<evidence type="ECO:0000313" key="4">
    <source>
        <dbReference type="Proteomes" id="UP001500738"/>
    </source>
</evidence>
<keyword evidence="4" id="KW-1185">Reference proteome</keyword>